<accession>A0A6A5ZQ05</accession>
<protein>
    <recommendedName>
        <fullName evidence="4">EGF-like domain-containing protein</fullName>
    </recommendedName>
</protein>
<evidence type="ECO:0000313" key="3">
    <source>
        <dbReference type="Proteomes" id="UP000799770"/>
    </source>
</evidence>
<name>A0A6A5ZQ05_9PLEO</name>
<keyword evidence="3" id="KW-1185">Reference proteome</keyword>
<proteinExistence type="predicted"/>
<evidence type="ECO:0000313" key="2">
    <source>
        <dbReference type="EMBL" id="KAF2121780.1"/>
    </source>
</evidence>
<dbReference type="AlphaFoldDB" id="A0A6A5ZQ05"/>
<feature type="signal peptide" evidence="1">
    <location>
        <begin position="1"/>
        <end position="19"/>
    </location>
</feature>
<dbReference type="EMBL" id="ML977311">
    <property type="protein sequence ID" value="KAF2121780.1"/>
    <property type="molecule type" value="Genomic_DNA"/>
</dbReference>
<evidence type="ECO:0008006" key="4">
    <source>
        <dbReference type="Google" id="ProtNLM"/>
    </source>
</evidence>
<gene>
    <name evidence="2" type="ORF">BDV96DRAFT_562339</name>
</gene>
<evidence type="ECO:0000256" key="1">
    <source>
        <dbReference type="SAM" id="SignalP"/>
    </source>
</evidence>
<feature type="chain" id="PRO_5025596058" description="EGF-like domain-containing protein" evidence="1">
    <location>
        <begin position="20"/>
        <end position="119"/>
    </location>
</feature>
<reference evidence="2" key="1">
    <citation type="journal article" date="2020" name="Stud. Mycol.">
        <title>101 Dothideomycetes genomes: a test case for predicting lifestyles and emergence of pathogens.</title>
        <authorList>
            <person name="Haridas S."/>
            <person name="Albert R."/>
            <person name="Binder M."/>
            <person name="Bloem J."/>
            <person name="Labutti K."/>
            <person name="Salamov A."/>
            <person name="Andreopoulos B."/>
            <person name="Baker S."/>
            <person name="Barry K."/>
            <person name="Bills G."/>
            <person name="Bluhm B."/>
            <person name="Cannon C."/>
            <person name="Castanera R."/>
            <person name="Culley D."/>
            <person name="Daum C."/>
            <person name="Ezra D."/>
            <person name="Gonzalez J."/>
            <person name="Henrissat B."/>
            <person name="Kuo A."/>
            <person name="Liang C."/>
            <person name="Lipzen A."/>
            <person name="Lutzoni F."/>
            <person name="Magnuson J."/>
            <person name="Mondo S."/>
            <person name="Nolan M."/>
            <person name="Ohm R."/>
            <person name="Pangilinan J."/>
            <person name="Park H.-J."/>
            <person name="Ramirez L."/>
            <person name="Alfaro M."/>
            <person name="Sun H."/>
            <person name="Tritt A."/>
            <person name="Yoshinaga Y."/>
            <person name="Zwiers L.-H."/>
            <person name="Turgeon B."/>
            <person name="Goodwin S."/>
            <person name="Spatafora J."/>
            <person name="Crous P."/>
            <person name="Grigoriev I."/>
        </authorList>
    </citation>
    <scope>NUCLEOTIDE SEQUENCE</scope>
    <source>
        <strain evidence="2">CBS 627.86</strain>
    </source>
</reference>
<organism evidence="2 3">
    <name type="scientific">Lophiotrema nucula</name>
    <dbReference type="NCBI Taxonomy" id="690887"/>
    <lineage>
        <taxon>Eukaryota</taxon>
        <taxon>Fungi</taxon>
        <taxon>Dikarya</taxon>
        <taxon>Ascomycota</taxon>
        <taxon>Pezizomycotina</taxon>
        <taxon>Dothideomycetes</taxon>
        <taxon>Pleosporomycetidae</taxon>
        <taxon>Pleosporales</taxon>
        <taxon>Lophiotremataceae</taxon>
        <taxon>Lophiotrema</taxon>
    </lineage>
</organism>
<sequence length="119" mass="12869">MKLFAILMSITALTPSILAADCAKPGGKCEIGDQERPRCECKGGHIWLTGCLETIAGSMGGIVPRQISFSALRENARTRSLIFNNDSVRRMSSVVETGFSSRTLVRWGSVVGNCREMGC</sequence>
<keyword evidence="1" id="KW-0732">Signal</keyword>
<dbReference type="Proteomes" id="UP000799770">
    <property type="component" value="Unassembled WGS sequence"/>
</dbReference>